<proteinExistence type="predicted"/>
<feature type="coiled-coil region" evidence="1">
    <location>
        <begin position="63"/>
        <end position="90"/>
    </location>
</feature>
<organism evidence="3">
    <name type="scientific">Albugo laibachii Nc14</name>
    <dbReference type="NCBI Taxonomy" id="890382"/>
    <lineage>
        <taxon>Eukaryota</taxon>
        <taxon>Sar</taxon>
        <taxon>Stramenopiles</taxon>
        <taxon>Oomycota</taxon>
        <taxon>Peronosporomycetes</taxon>
        <taxon>Albuginales</taxon>
        <taxon>Albuginaceae</taxon>
        <taxon>Albugo</taxon>
    </lineage>
</organism>
<name>F0WC19_9STRA</name>
<reference evidence="3" key="2">
    <citation type="submission" date="2011-02" db="EMBL/GenBank/DDBJ databases">
        <authorList>
            <person name="MacLean D."/>
        </authorList>
    </citation>
    <scope>NUCLEOTIDE SEQUENCE</scope>
</reference>
<evidence type="ECO:0000256" key="1">
    <source>
        <dbReference type="SAM" id="Coils"/>
    </source>
</evidence>
<evidence type="ECO:0000256" key="2">
    <source>
        <dbReference type="SAM" id="MobiDB-lite"/>
    </source>
</evidence>
<dbReference type="AlphaFoldDB" id="F0WC19"/>
<feature type="compositionally biased region" description="Polar residues" evidence="2">
    <location>
        <begin position="11"/>
        <end position="30"/>
    </location>
</feature>
<dbReference type="EMBL" id="FR824100">
    <property type="protein sequence ID" value="CCA18700.1"/>
    <property type="molecule type" value="Genomic_DNA"/>
</dbReference>
<dbReference type="HOGENOM" id="CLU_728461_0_0_1"/>
<feature type="region of interest" description="Disordered" evidence="2">
    <location>
        <begin position="1"/>
        <end position="31"/>
    </location>
</feature>
<evidence type="ECO:0000313" key="3">
    <source>
        <dbReference type="EMBL" id="CCA18700.1"/>
    </source>
</evidence>
<gene>
    <name evidence="3" type="primary">AlNc14C55G4206</name>
    <name evidence="3" type="ORF">ALNC14_048430</name>
</gene>
<keyword evidence="1" id="KW-0175">Coiled coil</keyword>
<protein>
    <submittedName>
        <fullName evidence="3">Uncharacterized protein AlNc14C55G4206</fullName>
    </submittedName>
</protein>
<reference evidence="3" key="1">
    <citation type="journal article" date="2011" name="PLoS Biol.">
        <title>Gene gain and loss during evolution of obligate parasitism in the white rust pathogen of Arabidopsis thaliana.</title>
        <authorList>
            <person name="Kemen E."/>
            <person name="Gardiner A."/>
            <person name="Schultz-Larsen T."/>
            <person name="Kemen A.C."/>
            <person name="Balmuth A.L."/>
            <person name="Robert-Seilaniantz A."/>
            <person name="Bailey K."/>
            <person name="Holub E."/>
            <person name="Studholme D.J."/>
            <person name="Maclean D."/>
            <person name="Jones J.D."/>
        </authorList>
    </citation>
    <scope>NUCLEOTIDE SEQUENCE</scope>
</reference>
<sequence>MKAHALRRAANTVTKASHSTPLGTQQSHAARTNDFGDIKENLKQLEGRQSEFISHQEREHAIVQELSTKIQTLENAFETLSNAFETLSNAFVSEIDDLQGKIMKKIGHLGDKVKVVELTSKSVGKSLDIFKKKQAEQEGSVENSNTAVQKRFECLSDSVVEANKEVMHLKEQMKLFVKQGNDLSVEVEVIQVLQKEATEWTRTAKVDAAQYHSNHENLKKELKGTSLALASDVRTLADQSSAMRVALQQTHTEWKRQLESMREAMDTRDRNECCDRHERLQAVTEMLKAKAHESNAEYKYSQLQKCSSVIRAAMQEHMSICAKEFRSVSNRYKKLKAQVQITFQEVSREIVCCTTKCTEQHHTLQRSVHQLTQKLNIPCA</sequence>
<accession>F0WC19</accession>